<dbReference type="STRING" id="889378.Spiaf_1948"/>
<dbReference type="eggNOG" id="COG1774">
    <property type="taxonomic scope" value="Bacteria"/>
</dbReference>
<organism evidence="2 3">
    <name type="scientific">Spirochaeta africana (strain ATCC 700263 / DSM 8902 / Z-7692)</name>
    <dbReference type="NCBI Taxonomy" id="889378"/>
    <lineage>
        <taxon>Bacteria</taxon>
        <taxon>Pseudomonadati</taxon>
        <taxon>Spirochaetota</taxon>
        <taxon>Spirochaetia</taxon>
        <taxon>Spirochaetales</taxon>
        <taxon>Spirochaetaceae</taxon>
        <taxon>Spirochaeta</taxon>
    </lineage>
</organism>
<dbReference type="AlphaFoldDB" id="H9UKF6"/>
<dbReference type="PROSITE" id="PS51411">
    <property type="entry name" value="PSP1_C"/>
    <property type="match status" value="1"/>
</dbReference>
<dbReference type="GO" id="GO:0005737">
    <property type="term" value="C:cytoplasm"/>
    <property type="evidence" value="ECO:0007669"/>
    <property type="project" value="TreeGrafter"/>
</dbReference>
<dbReference type="KEGG" id="sfc:Spiaf_1948"/>
<sequence>MSAESTIYAVKLLHSQESGAVRVNTTDRVFSPGDHCIAGTPFGRDLARITGTPTDRHELDQLPDWDYHRPAEEADFARREANKPREREALQICRELVQQHRLGMNLVAAHYVLLDPRLLFYFTAENRVDFRGLISDLIPHFKTRIELRQVGVRDESRFLGGLGICGRPFCCNSVNDRMKPVSIKMAKTQGIPVSSSKISGACGRLLCCLNFEYEAYAEESKRFPQPGVKLTCDGERCTVSDVNILANRVTVIGQVGGRRYLPGCALRYDQDSRRWWVEDCSCPNCCRTAEPAVMRLQPE</sequence>
<keyword evidence="3" id="KW-1185">Reference proteome</keyword>
<gene>
    <name evidence="2" type="ordered locus">Spiaf_1948</name>
</gene>
<feature type="domain" description="PSP1 C-terminal" evidence="1">
    <location>
        <begin position="65"/>
        <end position="150"/>
    </location>
</feature>
<evidence type="ECO:0000313" key="3">
    <source>
        <dbReference type="Proteomes" id="UP000007383"/>
    </source>
</evidence>
<dbReference type="RefSeq" id="WP_014455982.1">
    <property type="nucleotide sequence ID" value="NC_017098.1"/>
</dbReference>
<evidence type="ECO:0000313" key="2">
    <source>
        <dbReference type="EMBL" id="AFG37999.1"/>
    </source>
</evidence>
<dbReference type="PANTHER" id="PTHR43830:SF3">
    <property type="entry name" value="PROTEIN PSP1"/>
    <property type="match status" value="1"/>
</dbReference>
<dbReference type="Pfam" id="PF04468">
    <property type="entry name" value="PSP1"/>
    <property type="match status" value="1"/>
</dbReference>
<dbReference type="NCBIfam" id="NF041131">
    <property type="entry name" value="RicT_YaaT_fam"/>
    <property type="match status" value="1"/>
</dbReference>
<dbReference type="EMBL" id="CP003282">
    <property type="protein sequence ID" value="AFG37999.1"/>
    <property type="molecule type" value="Genomic_DNA"/>
</dbReference>
<dbReference type="PANTHER" id="PTHR43830">
    <property type="entry name" value="PROTEIN PSP1"/>
    <property type="match status" value="1"/>
</dbReference>
<proteinExistence type="predicted"/>
<name>H9UKF6_SPIAZ</name>
<dbReference type="PATRIC" id="fig|889378.3.peg.1935"/>
<reference evidence="3" key="1">
    <citation type="journal article" date="2013" name="Stand. Genomic Sci.">
        <title>Complete genome sequence of the halophilic bacterium Spirochaeta africana type strain (Z-7692(T)) from the alkaline Lake Magadi in the East African Rift.</title>
        <authorList>
            <person name="Liolos K."/>
            <person name="Abt B."/>
            <person name="Scheuner C."/>
            <person name="Teshima H."/>
            <person name="Held B."/>
            <person name="Lapidus A."/>
            <person name="Nolan M."/>
            <person name="Lucas S."/>
            <person name="Deshpande S."/>
            <person name="Cheng J.F."/>
            <person name="Tapia R."/>
            <person name="Goodwin L.A."/>
            <person name="Pitluck S."/>
            <person name="Pagani I."/>
            <person name="Ivanova N."/>
            <person name="Mavromatis K."/>
            <person name="Mikhailova N."/>
            <person name="Huntemann M."/>
            <person name="Pati A."/>
            <person name="Chen A."/>
            <person name="Palaniappan K."/>
            <person name="Land M."/>
            <person name="Rohde M."/>
            <person name="Tindall B.J."/>
            <person name="Detter J.C."/>
            <person name="Goker M."/>
            <person name="Bristow J."/>
            <person name="Eisen J.A."/>
            <person name="Markowitz V."/>
            <person name="Hugenholtz P."/>
            <person name="Woyke T."/>
            <person name="Klenk H.P."/>
            <person name="Kyrpides N.C."/>
        </authorList>
    </citation>
    <scope>NUCLEOTIDE SEQUENCE</scope>
    <source>
        <strain evidence="3">ATCC 700263 / DSM 8902 / Z-7692</strain>
    </source>
</reference>
<dbReference type="Proteomes" id="UP000007383">
    <property type="component" value="Chromosome"/>
</dbReference>
<dbReference type="InterPro" id="IPR047767">
    <property type="entry name" value="PSP1-like"/>
</dbReference>
<accession>H9UKF6</accession>
<evidence type="ECO:0000259" key="1">
    <source>
        <dbReference type="PROSITE" id="PS51411"/>
    </source>
</evidence>
<dbReference type="HOGENOM" id="CLU_033149_2_0_12"/>
<dbReference type="InterPro" id="IPR007557">
    <property type="entry name" value="PSP1_C"/>
</dbReference>
<protein>
    <submittedName>
        <fullName evidence="2">Putative PSP1-like protein</fullName>
    </submittedName>
</protein>